<dbReference type="Pfam" id="PF05118">
    <property type="entry name" value="Asp_Arg_Hydrox"/>
    <property type="match status" value="1"/>
</dbReference>
<dbReference type="SUPFAM" id="SSF51182">
    <property type="entry name" value="RmlC-like cupins"/>
    <property type="match status" value="1"/>
</dbReference>
<dbReference type="Gene3D" id="2.60.120.330">
    <property type="entry name" value="B-lactam Antibiotic, Isopenicillin N Synthase, Chain"/>
    <property type="match status" value="1"/>
</dbReference>
<dbReference type="InterPro" id="IPR011051">
    <property type="entry name" value="RmlC_Cupin_sf"/>
</dbReference>
<feature type="signal peptide" evidence="2">
    <location>
        <begin position="1"/>
        <end position="20"/>
    </location>
</feature>
<sequence>MALRTACIALALARSAALQAAPRPRTAATRAGAAPSLFDAPASDELETLEALEEALEAKAALYRGDSRTKSPAWDAAFWREFDGEAQCRAVESADAAAGARLRHFLTLHRVLSLSANQRNRTEFVSRYAASALAEDGDGRRVVSALHAYPGLETQPKLELPAWAASFGQTVAGLAGSELAAVPEVETSEATSDENKFLDLDSKAEDEFGEGIMEEFGELESEPLKMSTQDAGAPEDLAASLEALDAAYRDGEEEALDFSDELAELLDDGGAEEDAVEPVAERKAATAHAYGRATALGRSHFPQLLDALEGVPDLGPRHVALLEQAPDTRTAPHSDLQAYTATLYVLVAGSGGVVVDGVETALAPGEALLLDTTFRHATFAGAGGARFVAVDVWHPALTAAERDALAAFFALDEQFVLRRDQSAEAVEALRRTDRGLDLLVAEAE</sequence>
<dbReference type="Proteomes" id="UP000789595">
    <property type="component" value="Unassembled WGS sequence"/>
</dbReference>
<keyword evidence="5" id="KW-1185">Reference proteome</keyword>
<gene>
    <name evidence="4" type="ORF">PECAL_4P18030</name>
</gene>
<comment type="caution">
    <text evidence="4">The sequence shown here is derived from an EMBL/GenBank/DDBJ whole genome shotgun (WGS) entry which is preliminary data.</text>
</comment>
<proteinExistence type="inferred from homology"/>
<protein>
    <recommendedName>
        <fullName evidence="3">Aspartyl/asparaginy/proline hydroxylase domain-containing protein</fullName>
    </recommendedName>
</protein>
<comment type="similarity">
    <text evidence="1">Belongs to the aspartyl/asparaginyl beta-hydroxylase family.</text>
</comment>
<evidence type="ECO:0000256" key="1">
    <source>
        <dbReference type="ARBA" id="ARBA00007730"/>
    </source>
</evidence>
<name>A0A8J2X4N2_9STRA</name>
<reference evidence="4" key="1">
    <citation type="submission" date="2021-11" db="EMBL/GenBank/DDBJ databases">
        <authorList>
            <consortium name="Genoscope - CEA"/>
            <person name="William W."/>
        </authorList>
    </citation>
    <scope>NUCLEOTIDE SEQUENCE</scope>
</reference>
<evidence type="ECO:0000259" key="3">
    <source>
        <dbReference type="Pfam" id="PF05118"/>
    </source>
</evidence>
<accession>A0A8J2X4N2</accession>
<evidence type="ECO:0000313" key="4">
    <source>
        <dbReference type="EMBL" id="CAH0374516.1"/>
    </source>
</evidence>
<evidence type="ECO:0000256" key="2">
    <source>
        <dbReference type="SAM" id="SignalP"/>
    </source>
</evidence>
<dbReference type="InterPro" id="IPR007803">
    <property type="entry name" value="Asp/Arg/Pro-Hydrxlase"/>
</dbReference>
<evidence type="ECO:0000313" key="5">
    <source>
        <dbReference type="Proteomes" id="UP000789595"/>
    </source>
</evidence>
<dbReference type="EMBL" id="CAKKNE010000004">
    <property type="protein sequence ID" value="CAH0374516.1"/>
    <property type="molecule type" value="Genomic_DNA"/>
</dbReference>
<dbReference type="InterPro" id="IPR027443">
    <property type="entry name" value="IPNS-like_sf"/>
</dbReference>
<organism evidence="4 5">
    <name type="scientific">Pelagomonas calceolata</name>
    <dbReference type="NCBI Taxonomy" id="35677"/>
    <lineage>
        <taxon>Eukaryota</taxon>
        <taxon>Sar</taxon>
        <taxon>Stramenopiles</taxon>
        <taxon>Ochrophyta</taxon>
        <taxon>Pelagophyceae</taxon>
        <taxon>Pelagomonadales</taxon>
        <taxon>Pelagomonadaceae</taxon>
        <taxon>Pelagomonas</taxon>
    </lineage>
</organism>
<keyword evidence="2" id="KW-0732">Signal</keyword>
<dbReference type="AlphaFoldDB" id="A0A8J2X4N2"/>
<feature type="chain" id="PRO_5035227575" description="Aspartyl/asparaginy/proline hydroxylase domain-containing protein" evidence="2">
    <location>
        <begin position="21"/>
        <end position="444"/>
    </location>
</feature>
<feature type="domain" description="Aspartyl/asparaginy/proline hydroxylase" evidence="3">
    <location>
        <begin position="284"/>
        <end position="395"/>
    </location>
</feature>